<evidence type="ECO:0000313" key="3">
    <source>
        <dbReference type="Proteomes" id="UP000734854"/>
    </source>
</evidence>
<name>A0A8J5L961_ZINOF</name>
<sequence length="402" mass="45324">MALNFSSCSVFPTPFIHSDDESSCAGFKKSPLNSLPDSEFADAEWMFDPADLLPDDPFGMGLDGSMEAAIASFIEANGGDLFEWTLMNSPEFQFYHDGWLEEEHSWVEDAFSWLSVPKIQNEQSSLDIGESSKCNHEETCHGNEGLPHEAFVFVLEHLNFQDLLSVEGVCRSLHAAVRCDFLLWSCLHMDSPLSEKLTDDALLRLAQRFQGNLQCLSLSGCSKITNDGLKRVLNICPMLRKLNVSGCVRLSVDGIISSLKEFQSQGVLGIQNLKLGKLFIVSTEQYSELKSLLCLDQLQLVQPQKSRFYHTYQLPHHCDDDCVLDFESCPLCGKYKLVYDCPSESCQVEVPKRCRACDFCISRCVQCGKCIKDHKYMETFCLEYLCSGCWSLPPLNEIEEEK</sequence>
<dbReference type="InterPro" id="IPR001810">
    <property type="entry name" value="F-box_dom"/>
</dbReference>
<evidence type="ECO:0000259" key="1">
    <source>
        <dbReference type="PROSITE" id="PS50181"/>
    </source>
</evidence>
<dbReference type="Proteomes" id="UP000734854">
    <property type="component" value="Unassembled WGS sequence"/>
</dbReference>
<dbReference type="SMART" id="SM00367">
    <property type="entry name" value="LRR_CC"/>
    <property type="match status" value="2"/>
</dbReference>
<comment type="caution">
    <text evidence="2">The sequence shown here is derived from an EMBL/GenBank/DDBJ whole genome shotgun (WGS) entry which is preliminary data.</text>
</comment>
<feature type="domain" description="F-box" evidence="1">
    <location>
        <begin position="146"/>
        <end position="187"/>
    </location>
</feature>
<reference evidence="2 3" key="1">
    <citation type="submission" date="2020-08" db="EMBL/GenBank/DDBJ databases">
        <title>Plant Genome Project.</title>
        <authorList>
            <person name="Zhang R.-G."/>
        </authorList>
    </citation>
    <scope>NUCLEOTIDE SEQUENCE [LARGE SCALE GENOMIC DNA]</scope>
    <source>
        <tissue evidence="2">Rhizome</tissue>
    </source>
</reference>
<dbReference type="PANTHER" id="PTHR13382:SF22">
    <property type="entry name" value="F-BOX PROTEIN SKIP14"/>
    <property type="match status" value="1"/>
</dbReference>
<gene>
    <name evidence="2" type="ORF">ZIOFF_022302</name>
</gene>
<dbReference type="Pfam" id="PF12937">
    <property type="entry name" value="F-box-like"/>
    <property type="match status" value="1"/>
</dbReference>
<accession>A0A8J5L961</accession>
<dbReference type="GO" id="GO:0005737">
    <property type="term" value="C:cytoplasm"/>
    <property type="evidence" value="ECO:0007669"/>
    <property type="project" value="TreeGrafter"/>
</dbReference>
<evidence type="ECO:0000313" key="2">
    <source>
        <dbReference type="EMBL" id="KAG6518821.1"/>
    </source>
</evidence>
<dbReference type="OrthoDB" id="10044893at2759"/>
<keyword evidence="3" id="KW-1185">Reference proteome</keyword>
<dbReference type="AlphaFoldDB" id="A0A8J5L961"/>
<dbReference type="EMBL" id="JACMSC010000006">
    <property type="protein sequence ID" value="KAG6518821.1"/>
    <property type="molecule type" value="Genomic_DNA"/>
</dbReference>
<dbReference type="InterPro" id="IPR050648">
    <property type="entry name" value="F-box_LRR-repeat"/>
</dbReference>
<dbReference type="PROSITE" id="PS50181">
    <property type="entry name" value="FBOX"/>
    <property type="match status" value="1"/>
</dbReference>
<protein>
    <recommendedName>
        <fullName evidence="1">F-box domain-containing protein</fullName>
    </recommendedName>
</protein>
<proteinExistence type="predicted"/>
<dbReference type="InterPro" id="IPR006553">
    <property type="entry name" value="Leu-rich_rpt_Cys-con_subtyp"/>
</dbReference>
<dbReference type="PANTHER" id="PTHR13382">
    <property type="entry name" value="MITOCHONDRIAL ATP SYNTHASE COUPLING FACTOR B"/>
    <property type="match status" value="1"/>
</dbReference>
<organism evidence="2 3">
    <name type="scientific">Zingiber officinale</name>
    <name type="common">Ginger</name>
    <name type="synonym">Amomum zingiber</name>
    <dbReference type="NCBI Taxonomy" id="94328"/>
    <lineage>
        <taxon>Eukaryota</taxon>
        <taxon>Viridiplantae</taxon>
        <taxon>Streptophyta</taxon>
        <taxon>Embryophyta</taxon>
        <taxon>Tracheophyta</taxon>
        <taxon>Spermatophyta</taxon>
        <taxon>Magnoliopsida</taxon>
        <taxon>Liliopsida</taxon>
        <taxon>Zingiberales</taxon>
        <taxon>Zingiberaceae</taxon>
        <taxon>Zingiber</taxon>
    </lineage>
</organism>